<dbReference type="PANTHER" id="PTHR30388:SF4">
    <property type="entry name" value="MOLYBDENUM COFACTOR INSERTION CHAPERONE PAOD"/>
    <property type="match status" value="1"/>
</dbReference>
<sequence>MRDVLDELMRWWESGETVGVGTVVATFQSAPRPPGASMLVGPDDTAVGSVSGGCVEGAVYDLAQKVAATGEPVLERYGVSDDDAFAVGLTCGGILDVYVEKVHRASFPELGEVAADVRAGRSVALATVIEHPNPAVLGRRVVVRPDGTTASVQGSLGSRRMDDAVRDDALGLLAQGQNATLTYGPDGERRGEGMRVFVWAFAPKPRMLVFGAIDFAAAVARMGAFLGYHVTVCDARPVFATRSRFPDANEVVVDWPHRYLAAEAEAGRVDARTVVAVLTHDPKFDVPLLEVALRLPEVGYVGAMGSRRTHEDREKRLKDAGLTAGEITRLRSPIGLDLGARTPEETAISIAAEIIAGRWGGSGRPLGRLHGRIHGNSLTVSAAPERPFAQLTERPVSR</sequence>
<feature type="domain" description="XdhC Rossmann" evidence="2">
    <location>
        <begin position="207"/>
        <end position="354"/>
    </location>
</feature>
<keyword evidence="4" id="KW-1185">Reference proteome</keyword>
<dbReference type="RefSeq" id="WP_345520642.1">
    <property type="nucleotide sequence ID" value="NZ_BAABKM010000002.1"/>
</dbReference>
<protein>
    <submittedName>
        <fullName evidence="3">XdhC family protein</fullName>
    </submittedName>
</protein>
<accession>A0ABP8X2Q5</accession>
<dbReference type="Pfam" id="PF02625">
    <property type="entry name" value="XdhC_CoxI"/>
    <property type="match status" value="2"/>
</dbReference>
<dbReference type="Pfam" id="PF13478">
    <property type="entry name" value="XdhC_C"/>
    <property type="match status" value="1"/>
</dbReference>
<evidence type="ECO:0000313" key="3">
    <source>
        <dbReference type="EMBL" id="GAA4699776.1"/>
    </source>
</evidence>
<feature type="domain" description="XdhC- CoxI" evidence="1">
    <location>
        <begin position="118"/>
        <end position="184"/>
    </location>
</feature>
<proteinExistence type="predicted"/>
<dbReference type="InterPro" id="IPR003777">
    <property type="entry name" value="XdhC_CoxI"/>
</dbReference>
<dbReference type="Proteomes" id="UP001499974">
    <property type="component" value="Unassembled WGS sequence"/>
</dbReference>
<feature type="domain" description="XdhC- CoxI" evidence="1">
    <location>
        <begin position="11"/>
        <end position="78"/>
    </location>
</feature>
<evidence type="ECO:0000259" key="2">
    <source>
        <dbReference type="Pfam" id="PF13478"/>
    </source>
</evidence>
<dbReference type="Gene3D" id="3.40.50.720">
    <property type="entry name" value="NAD(P)-binding Rossmann-like Domain"/>
    <property type="match status" value="1"/>
</dbReference>
<reference evidence="4" key="1">
    <citation type="journal article" date="2019" name="Int. J. Syst. Evol. Microbiol.">
        <title>The Global Catalogue of Microorganisms (GCM) 10K type strain sequencing project: providing services to taxonomists for standard genome sequencing and annotation.</title>
        <authorList>
            <consortium name="The Broad Institute Genomics Platform"/>
            <consortium name="The Broad Institute Genome Sequencing Center for Infectious Disease"/>
            <person name="Wu L."/>
            <person name="Ma J."/>
        </authorList>
    </citation>
    <scope>NUCLEOTIDE SEQUENCE [LARGE SCALE GENOMIC DNA]</scope>
    <source>
        <strain evidence="4">JCM 18531</strain>
    </source>
</reference>
<evidence type="ECO:0000259" key="1">
    <source>
        <dbReference type="Pfam" id="PF02625"/>
    </source>
</evidence>
<dbReference type="PANTHER" id="PTHR30388">
    <property type="entry name" value="ALDEHYDE OXIDOREDUCTASE MOLYBDENUM COFACTOR ASSEMBLY PROTEIN"/>
    <property type="match status" value="1"/>
</dbReference>
<organism evidence="3 4">
    <name type="scientific">Nocardioides conyzicola</name>
    <dbReference type="NCBI Taxonomy" id="1651781"/>
    <lineage>
        <taxon>Bacteria</taxon>
        <taxon>Bacillati</taxon>
        <taxon>Actinomycetota</taxon>
        <taxon>Actinomycetes</taxon>
        <taxon>Propionibacteriales</taxon>
        <taxon>Nocardioidaceae</taxon>
        <taxon>Nocardioides</taxon>
    </lineage>
</organism>
<name>A0ABP8X2Q5_9ACTN</name>
<gene>
    <name evidence="3" type="ORF">GCM10023349_15230</name>
</gene>
<evidence type="ECO:0000313" key="4">
    <source>
        <dbReference type="Proteomes" id="UP001499974"/>
    </source>
</evidence>
<dbReference type="EMBL" id="BAABKM010000002">
    <property type="protein sequence ID" value="GAA4699776.1"/>
    <property type="molecule type" value="Genomic_DNA"/>
</dbReference>
<comment type="caution">
    <text evidence="3">The sequence shown here is derived from an EMBL/GenBank/DDBJ whole genome shotgun (WGS) entry which is preliminary data.</text>
</comment>
<dbReference type="InterPro" id="IPR052698">
    <property type="entry name" value="MoCofactor_Util/Proc"/>
</dbReference>
<dbReference type="InterPro" id="IPR027051">
    <property type="entry name" value="XdhC_Rossmann_dom"/>
</dbReference>